<dbReference type="Gene3D" id="1.10.10.60">
    <property type="entry name" value="Homeodomain-like"/>
    <property type="match status" value="2"/>
</dbReference>
<accession>F3ZYP7</accession>
<dbReference type="RefSeq" id="WP_013782238.1">
    <property type="nucleotide sequence ID" value="NC_015520.1"/>
</dbReference>
<dbReference type="STRING" id="697281.Mahau_2679"/>
<dbReference type="OrthoDB" id="9779969at2"/>
<dbReference type="PROSITE" id="PS50110">
    <property type="entry name" value="RESPONSE_REGULATORY"/>
    <property type="match status" value="1"/>
</dbReference>
<dbReference type="KEGG" id="mas:Mahau_2679"/>
<dbReference type="Gene3D" id="3.40.50.2300">
    <property type="match status" value="1"/>
</dbReference>
<dbReference type="PRINTS" id="PR00032">
    <property type="entry name" value="HTHARAC"/>
</dbReference>
<sequence length="531" mass="62018">MPYKIIIVDDEDIVREGLANFVDWQAMGFEVVAQFADGKQALEYVEKASVDVVLTDIKMTFVSGLDLAKYIYENKLDIKVVLISGYKEFDFARQAVDYKVEHYLLKPIAFNEITRVFRQIKAQLDEENERERRIEQERRQYQEIIPILQEQLFTDIITGVLTDKQEIERRMRLCKIDINPESNICGLILLEIIGFDEYIQDKWEYGKDGFYTAMHNFVRIEDNGIRCFPVYNIHNYVQMLVIATYAMDEASFKHAIEDTFESVKQGIKAIFGLETTVKLQYVSGSLFELSSGGRALLYTHANEVNDYDLTGMLDREKLFVSCIEAGDSDGVSNLFNGFLSDIKDMGIKKIRSLIIELFATIRDKLKDAGIDMRILDQGGINYDTILLLDDVDKIHSWGQNELYRIVELVRQVKKTPEQNTIEKAKRYINRNYNKDISLENVADHVFLNPVYFSRFFKQQTGENFIDYLVRVRMEKAKEMLRDPRLKVHEISEMAGYKNTRYFSKLFKAYTGFTPSEFRSNILRENRYDCEQ</sequence>
<dbReference type="CDD" id="cd17536">
    <property type="entry name" value="REC_YesN-like"/>
    <property type="match status" value="1"/>
</dbReference>
<dbReference type="SMART" id="SM00448">
    <property type="entry name" value="REC"/>
    <property type="match status" value="1"/>
</dbReference>
<dbReference type="EMBL" id="CP002360">
    <property type="protein sequence ID" value="AEE97815.1"/>
    <property type="molecule type" value="Genomic_DNA"/>
</dbReference>
<evidence type="ECO:0000259" key="9">
    <source>
        <dbReference type="PROSITE" id="PS50110"/>
    </source>
</evidence>
<dbReference type="InterPro" id="IPR018062">
    <property type="entry name" value="HTH_AraC-typ_CS"/>
</dbReference>
<keyword evidence="3" id="KW-0238">DNA-binding</keyword>
<evidence type="ECO:0000256" key="7">
    <source>
        <dbReference type="SAM" id="Coils"/>
    </source>
</evidence>
<dbReference type="Pfam" id="PF12833">
    <property type="entry name" value="HTH_18"/>
    <property type="match status" value="1"/>
</dbReference>
<evidence type="ECO:0000256" key="4">
    <source>
        <dbReference type="ARBA" id="ARBA00023163"/>
    </source>
</evidence>
<comment type="function">
    <text evidence="5">May play the central regulatory role in sporulation. It may be an element of the effector pathway responsible for the activation of sporulation genes in response to nutritional stress. Spo0A may act in concert with spo0H (a sigma factor) to control the expression of some genes that are critical to the sporulation process.</text>
</comment>
<keyword evidence="6" id="KW-0597">Phosphoprotein</keyword>
<dbReference type="GO" id="GO:0000160">
    <property type="term" value="P:phosphorelay signal transduction system"/>
    <property type="evidence" value="ECO:0007669"/>
    <property type="project" value="InterPro"/>
</dbReference>
<dbReference type="PANTHER" id="PTHR43280">
    <property type="entry name" value="ARAC-FAMILY TRANSCRIPTIONAL REGULATOR"/>
    <property type="match status" value="1"/>
</dbReference>
<reference evidence="11" key="1">
    <citation type="submission" date="2010-11" db="EMBL/GenBank/DDBJ databases">
        <title>The complete genome of Mahella australiensis DSM 15567.</title>
        <authorList>
            <consortium name="US DOE Joint Genome Institute (JGI-PGF)"/>
            <person name="Lucas S."/>
            <person name="Copeland A."/>
            <person name="Lapidus A."/>
            <person name="Bruce D."/>
            <person name="Goodwin L."/>
            <person name="Pitluck S."/>
            <person name="Kyrpides N."/>
            <person name="Mavromatis K."/>
            <person name="Pagani I."/>
            <person name="Ivanova N."/>
            <person name="Teshima H."/>
            <person name="Brettin T."/>
            <person name="Detter J.C."/>
            <person name="Han C."/>
            <person name="Tapia R."/>
            <person name="Land M."/>
            <person name="Hauser L."/>
            <person name="Markowitz V."/>
            <person name="Cheng J.-F."/>
            <person name="Hugenholtz P."/>
            <person name="Woyke T."/>
            <person name="Wu D."/>
            <person name="Spring S."/>
            <person name="Pukall R."/>
            <person name="Steenblock K."/>
            <person name="Schneider S."/>
            <person name="Klenk H.-P."/>
            <person name="Eisen J.A."/>
        </authorList>
    </citation>
    <scope>NUCLEOTIDE SEQUENCE [LARGE SCALE GENOMIC DNA]</scope>
    <source>
        <strain evidence="11">DSM 15567 / CIP 107919 / 50-1 BON</strain>
    </source>
</reference>
<dbReference type="InterPro" id="IPR020449">
    <property type="entry name" value="Tscrpt_reg_AraC-type_HTH"/>
</dbReference>
<dbReference type="GO" id="GO:0043565">
    <property type="term" value="F:sequence-specific DNA binding"/>
    <property type="evidence" value="ECO:0007669"/>
    <property type="project" value="InterPro"/>
</dbReference>
<dbReference type="InterPro" id="IPR001789">
    <property type="entry name" value="Sig_transdc_resp-reg_receiver"/>
</dbReference>
<dbReference type="GO" id="GO:0003700">
    <property type="term" value="F:DNA-binding transcription factor activity"/>
    <property type="evidence" value="ECO:0007669"/>
    <property type="project" value="InterPro"/>
</dbReference>
<protein>
    <recommendedName>
        <fullName evidence="1">Stage 0 sporulation protein A homolog</fullName>
    </recommendedName>
</protein>
<feature type="modified residue" description="4-aspartylphosphate" evidence="6">
    <location>
        <position position="56"/>
    </location>
</feature>
<evidence type="ECO:0000256" key="5">
    <source>
        <dbReference type="ARBA" id="ARBA00024867"/>
    </source>
</evidence>
<evidence type="ECO:0000256" key="3">
    <source>
        <dbReference type="ARBA" id="ARBA00023125"/>
    </source>
</evidence>
<evidence type="ECO:0000259" key="8">
    <source>
        <dbReference type="PROSITE" id="PS01124"/>
    </source>
</evidence>
<evidence type="ECO:0000313" key="11">
    <source>
        <dbReference type="Proteomes" id="UP000008457"/>
    </source>
</evidence>
<dbReference type="InterPro" id="IPR009057">
    <property type="entry name" value="Homeodomain-like_sf"/>
</dbReference>
<evidence type="ECO:0000256" key="2">
    <source>
        <dbReference type="ARBA" id="ARBA00023015"/>
    </source>
</evidence>
<dbReference type="PANTHER" id="PTHR43280:SF28">
    <property type="entry name" value="HTH-TYPE TRANSCRIPTIONAL ACTIVATOR RHAS"/>
    <property type="match status" value="1"/>
</dbReference>
<dbReference type="PROSITE" id="PS00041">
    <property type="entry name" value="HTH_ARAC_FAMILY_1"/>
    <property type="match status" value="1"/>
</dbReference>
<dbReference type="AlphaFoldDB" id="F3ZYP7"/>
<evidence type="ECO:0000256" key="1">
    <source>
        <dbReference type="ARBA" id="ARBA00018672"/>
    </source>
</evidence>
<keyword evidence="2" id="KW-0805">Transcription regulation</keyword>
<dbReference type="InterPro" id="IPR018060">
    <property type="entry name" value="HTH_AraC"/>
</dbReference>
<evidence type="ECO:0000313" key="10">
    <source>
        <dbReference type="EMBL" id="AEE97815.1"/>
    </source>
</evidence>
<dbReference type="Proteomes" id="UP000008457">
    <property type="component" value="Chromosome"/>
</dbReference>
<name>F3ZYP7_MAHA5</name>
<dbReference type="SMART" id="SM00342">
    <property type="entry name" value="HTH_ARAC"/>
    <property type="match status" value="1"/>
</dbReference>
<dbReference type="PROSITE" id="PS01124">
    <property type="entry name" value="HTH_ARAC_FAMILY_2"/>
    <property type="match status" value="1"/>
</dbReference>
<proteinExistence type="predicted"/>
<dbReference type="InterPro" id="IPR011006">
    <property type="entry name" value="CheY-like_superfamily"/>
</dbReference>
<dbReference type="HOGENOM" id="CLU_000445_5_0_9"/>
<dbReference type="Pfam" id="PF00072">
    <property type="entry name" value="Response_reg"/>
    <property type="match status" value="1"/>
</dbReference>
<organism evidence="10 11">
    <name type="scientific">Mahella australiensis (strain DSM 15567 / CIP 107919 / 50-1 BON)</name>
    <dbReference type="NCBI Taxonomy" id="697281"/>
    <lineage>
        <taxon>Bacteria</taxon>
        <taxon>Bacillati</taxon>
        <taxon>Bacillota</taxon>
        <taxon>Clostridia</taxon>
        <taxon>Thermoanaerobacterales</taxon>
        <taxon>Thermoanaerobacterales Family IV. Incertae Sedis</taxon>
        <taxon>Mahella</taxon>
    </lineage>
</organism>
<feature type="domain" description="Response regulatory" evidence="9">
    <location>
        <begin position="4"/>
        <end position="121"/>
    </location>
</feature>
<feature type="coiled-coil region" evidence="7">
    <location>
        <begin position="117"/>
        <end position="144"/>
    </location>
</feature>
<evidence type="ECO:0000256" key="6">
    <source>
        <dbReference type="PROSITE-ProRule" id="PRU00169"/>
    </source>
</evidence>
<keyword evidence="4" id="KW-0804">Transcription</keyword>
<gene>
    <name evidence="10" type="ordered locus">Mahau_2679</name>
</gene>
<keyword evidence="11" id="KW-1185">Reference proteome</keyword>
<dbReference type="eggNOG" id="COG4753">
    <property type="taxonomic scope" value="Bacteria"/>
</dbReference>
<reference evidence="10 11" key="2">
    <citation type="journal article" date="2011" name="Stand. Genomic Sci.">
        <title>Complete genome sequence of Mahella australiensis type strain (50-1 BON).</title>
        <authorList>
            <person name="Sikorski J."/>
            <person name="Teshima H."/>
            <person name="Nolan M."/>
            <person name="Lucas S."/>
            <person name="Hammon N."/>
            <person name="Deshpande S."/>
            <person name="Cheng J.F."/>
            <person name="Pitluck S."/>
            <person name="Liolios K."/>
            <person name="Pagani I."/>
            <person name="Ivanova N."/>
            <person name="Huntemann M."/>
            <person name="Mavromatis K."/>
            <person name="Ovchinikova G."/>
            <person name="Pati A."/>
            <person name="Tapia R."/>
            <person name="Han C."/>
            <person name="Goodwin L."/>
            <person name="Chen A."/>
            <person name="Palaniappan K."/>
            <person name="Land M."/>
            <person name="Hauser L."/>
            <person name="Ngatchou-Djao O.D."/>
            <person name="Rohde M."/>
            <person name="Pukall R."/>
            <person name="Spring S."/>
            <person name="Abt B."/>
            <person name="Goker M."/>
            <person name="Detter J.C."/>
            <person name="Woyke T."/>
            <person name="Bristow J."/>
            <person name="Markowitz V."/>
            <person name="Hugenholtz P."/>
            <person name="Eisen J.A."/>
            <person name="Kyrpides N.C."/>
            <person name="Klenk H.P."/>
            <person name="Lapidus A."/>
        </authorList>
    </citation>
    <scope>NUCLEOTIDE SEQUENCE [LARGE SCALE GENOMIC DNA]</scope>
    <source>
        <strain evidence="11">DSM 15567 / CIP 107919 / 50-1 BON</strain>
    </source>
</reference>
<dbReference type="eggNOG" id="COG2207">
    <property type="taxonomic scope" value="Bacteria"/>
</dbReference>
<dbReference type="SUPFAM" id="SSF46689">
    <property type="entry name" value="Homeodomain-like"/>
    <property type="match status" value="2"/>
</dbReference>
<feature type="domain" description="HTH araC/xylS-type" evidence="8">
    <location>
        <begin position="422"/>
        <end position="520"/>
    </location>
</feature>
<dbReference type="SUPFAM" id="SSF52172">
    <property type="entry name" value="CheY-like"/>
    <property type="match status" value="1"/>
</dbReference>
<keyword evidence="7" id="KW-0175">Coiled coil</keyword>